<keyword evidence="7" id="KW-0812">Transmembrane</keyword>
<keyword evidence="7" id="KW-0472">Membrane</keyword>
<feature type="domain" description="Protein kinase" evidence="8">
    <location>
        <begin position="1"/>
        <end position="88"/>
    </location>
</feature>
<evidence type="ECO:0000256" key="2">
    <source>
        <dbReference type="ARBA" id="ARBA00022679"/>
    </source>
</evidence>
<dbReference type="SUPFAM" id="SSF56112">
    <property type="entry name" value="Protein kinase-like (PK-like)"/>
    <property type="match status" value="1"/>
</dbReference>
<keyword evidence="7" id="KW-1133">Transmembrane helix</keyword>
<dbReference type="PANTHER" id="PTHR24345:SF0">
    <property type="entry name" value="CELL CYCLE SERINE_THREONINE-PROTEIN KINASE CDC5_MSD2"/>
    <property type="match status" value="1"/>
</dbReference>
<keyword evidence="2" id="KW-0808">Transferase</keyword>
<keyword evidence="1" id="KW-0723">Serine/threonine-protein kinase</keyword>
<proteinExistence type="predicted"/>
<dbReference type="GO" id="GO:0004674">
    <property type="term" value="F:protein serine/threonine kinase activity"/>
    <property type="evidence" value="ECO:0007669"/>
    <property type="project" value="UniProtKB-KW"/>
</dbReference>
<dbReference type="Pfam" id="PF00069">
    <property type="entry name" value="Pkinase"/>
    <property type="match status" value="1"/>
</dbReference>
<gene>
    <name evidence="9" type="ORF">TRFO_38322</name>
</gene>
<comment type="caution">
    <text evidence="9">The sequence shown here is derived from an EMBL/GenBank/DDBJ whole genome shotgun (WGS) entry which is preliminary data.</text>
</comment>
<dbReference type="InterPro" id="IPR000719">
    <property type="entry name" value="Prot_kinase_dom"/>
</dbReference>
<dbReference type="PANTHER" id="PTHR24345">
    <property type="entry name" value="SERINE/THREONINE-PROTEIN KINASE PLK"/>
    <property type="match status" value="1"/>
</dbReference>
<organism evidence="9 10">
    <name type="scientific">Tritrichomonas foetus</name>
    <dbReference type="NCBI Taxonomy" id="1144522"/>
    <lineage>
        <taxon>Eukaryota</taxon>
        <taxon>Metamonada</taxon>
        <taxon>Parabasalia</taxon>
        <taxon>Tritrichomonadida</taxon>
        <taxon>Tritrichomonadidae</taxon>
        <taxon>Tritrichomonas</taxon>
    </lineage>
</organism>
<accession>A0A1J4JD47</accession>
<name>A0A1J4JD47_9EUKA</name>
<feature type="region of interest" description="Disordered" evidence="6">
    <location>
        <begin position="157"/>
        <end position="207"/>
    </location>
</feature>
<evidence type="ECO:0000256" key="4">
    <source>
        <dbReference type="ARBA" id="ARBA00022777"/>
    </source>
</evidence>
<reference evidence="9" key="1">
    <citation type="submission" date="2016-10" db="EMBL/GenBank/DDBJ databases">
        <authorList>
            <person name="Benchimol M."/>
            <person name="Almeida L.G."/>
            <person name="Vasconcelos A.T."/>
            <person name="Perreira-Neves A."/>
            <person name="Rosa I.A."/>
            <person name="Tasca T."/>
            <person name="Bogo M.R."/>
            <person name="de Souza W."/>
        </authorList>
    </citation>
    <scope>NUCLEOTIDE SEQUENCE [LARGE SCALE GENOMIC DNA]</scope>
    <source>
        <strain evidence="9">K</strain>
    </source>
</reference>
<evidence type="ECO:0000256" key="3">
    <source>
        <dbReference type="ARBA" id="ARBA00022741"/>
    </source>
</evidence>
<evidence type="ECO:0000313" key="9">
    <source>
        <dbReference type="EMBL" id="OHS95595.1"/>
    </source>
</evidence>
<evidence type="ECO:0000256" key="1">
    <source>
        <dbReference type="ARBA" id="ARBA00022527"/>
    </source>
</evidence>
<protein>
    <recommendedName>
        <fullName evidence="8">Protein kinase domain-containing protein</fullName>
    </recommendedName>
</protein>
<dbReference type="OrthoDB" id="504170at2759"/>
<dbReference type="EMBL" id="MLAK01001236">
    <property type="protein sequence ID" value="OHS95595.1"/>
    <property type="molecule type" value="Genomic_DNA"/>
</dbReference>
<feature type="transmembrane region" description="Helical" evidence="7">
    <location>
        <begin position="13"/>
        <end position="30"/>
    </location>
</feature>
<evidence type="ECO:0000256" key="5">
    <source>
        <dbReference type="ARBA" id="ARBA00022840"/>
    </source>
</evidence>
<dbReference type="Proteomes" id="UP000179807">
    <property type="component" value="Unassembled WGS sequence"/>
</dbReference>
<evidence type="ECO:0000256" key="7">
    <source>
        <dbReference type="SAM" id="Phobius"/>
    </source>
</evidence>
<dbReference type="InterPro" id="IPR011009">
    <property type="entry name" value="Kinase-like_dom_sf"/>
</dbReference>
<dbReference type="RefSeq" id="XP_068348732.1">
    <property type="nucleotide sequence ID" value="XM_068511972.1"/>
</dbReference>
<dbReference type="GO" id="GO:0005524">
    <property type="term" value="F:ATP binding"/>
    <property type="evidence" value="ECO:0007669"/>
    <property type="project" value="UniProtKB-KW"/>
</dbReference>
<sequence>MYSGSPYTRAVDVWSLGIILYVMITGKFPFEGENIRKLSKAVMTKEPNYPLEIPKNIIALIKGMLAKDPKKRLTIDTILGCSYIKKFLHSHPLKTDRSTKLLSEDDRSAIVQDLTTEEPLSLSSLSANISNSSPRFSLLGTTDPKAITTKLCQSGKFKPKDAAATPSPMKAGHRRKQSLVPSSGDKLSQDWSPIKNRVLRKKKKSIM</sequence>
<feature type="compositionally biased region" description="Basic residues" evidence="6">
    <location>
        <begin position="197"/>
        <end position="207"/>
    </location>
</feature>
<dbReference type="VEuPathDB" id="TrichDB:TRFO_38322"/>
<keyword evidence="4" id="KW-0418">Kinase</keyword>
<evidence type="ECO:0000256" key="6">
    <source>
        <dbReference type="SAM" id="MobiDB-lite"/>
    </source>
</evidence>
<feature type="compositionally biased region" description="Polar residues" evidence="6">
    <location>
        <begin position="179"/>
        <end position="191"/>
    </location>
</feature>
<evidence type="ECO:0000313" key="10">
    <source>
        <dbReference type="Proteomes" id="UP000179807"/>
    </source>
</evidence>
<dbReference type="GeneID" id="94846676"/>
<evidence type="ECO:0000259" key="8">
    <source>
        <dbReference type="PROSITE" id="PS50011"/>
    </source>
</evidence>
<dbReference type="Gene3D" id="1.10.510.10">
    <property type="entry name" value="Transferase(Phosphotransferase) domain 1"/>
    <property type="match status" value="1"/>
</dbReference>
<dbReference type="AlphaFoldDB" id="A0A1J4JD47"/>
<keyword evidence="10" id="KW-1185">Reference proteome</keyword>
<keyword evidence="5" id="KW-0067">ATP-binding</keyword>
<dbReference type="GO" id="GO:0005634">
    <property type="term" value="C:nucleus"/>
    <property type="evidence" value="ECO:0007669"/>
    <property type="project" value="TreeGrafter"/>
</dbReference>
<keyword evidence="3" id="KW-0547">Nucleotide-binding</keyword>
<dbReference type="PROSITE" id="PS50011">
    <property type="entry name" value="PROTEIN_KINASE_DOM"/>
    <property type="match status" value="1"/>
</dbReference>